<protein>
    <submittedName>
        <fullName evidence="2">Uncharacterized protein</fullName>
    </submittedName>
</protein>
<name>A0A1G8K2X7_9BACL</name>
<gene>
    <name evidence="2" type="ORF">SAMN05216192_10518</name>
</gene>
<dbReference type="EMBL" id="FNDX01000005">
    <property type="protein sequence ID" value="SDI37768.1"/>
    <property type="molecule type" value="Genomic_DNA"/>
</dbReference>
<dbReference type="Proteomes" id="UP000199050">
    <property type="component" value="Unassembled WGS sequence"/>
</dbReference>
<keyword evidence="1" id="KW-1133">Transmembrane helix</keyword>
<feature type="transmembrane region" description="Helical" evidence="1">
    <location>
        <begin position="37"/>
        <end position="53"/>
    </location>
</feature>
<dbReference type="STRING" id="1174501.SAMN05216192_10518"/>
<keyword evidence="1" id="KW-0472">Membrane</keyword>
<dbReference type="AlphaFoldDB" id="A0A1G8K2X7"/>
<dbReference type="RefSeq" id="WP_090713199.1">
    <property type="nucleotide sequence ID" value="NZ_CBCSKY010000002.1"/>
</dbReference>
<keyword evidence="1" id="KW-0812">Transmembrane</keyword>
<organism evidence="2 3">
    <name type="scientific">Paenibacillus typhae</name>
    <dbReference type="NCBI Taxonomy" id="1174501"/>
    <lineage>
        <taxon>Bacteria</taxon>
        <taxon>Bacillati</taxon>
        <taxon>Bacillota</taxon>
        <taxon>Bacilli</taxon>
        <taxon>Bacillales</taxon>
        <taxon>Paenibacillaceae</taxon>
        <taxon>Paenibacillus</taxon>
    </lineage>
</organism>
<keyword evidence="3" id="KW-1185">Reference proteome</keyword>
<reference evidence="3" key="1">
    <citation type="submission" date="2016-10" db="EMBL/GenBank/DDBJ databases">
        <authorList>
            <person name="Varghese N."/>
            <person name="Submissions S."/>
        </authorList>
    </citation>
    <scope>NUCLEOTIDE SEQUENCE [LARGE SCALE GENOMIC DNA]</scope>
    <source>
        <strain evidence="3">CGMCC 1.11012</strain>
    </source>
</reference>
<sequence>MRKYNIWRPIMLILVVLVTRSLVTTICLLFGMSEESAGSIAMIGMIIAALIMYNRMMKTTRRK</sequence>
<feature type="transmembrane region" description="Helical" evidence="1">
    <location>
        <begin position="12"/>
        <end position="31"/>
    </location>
</feature>
<evidence type="ECO:0000313" key="2">
    <source>
        <dbReference type="EMBL" id="SDI37768.1"/>
    </source>
</evidence>
<evidence type="ECO:0000256" key="1">
    <source>
        <dbReference type="SAM" id="Phobius"/>
    </source>
</evidence>
<proteinExistence type="predicted"/>
<evidence type="ECO:0000313" key="3">
    <source>
        <dbReference type="Proteomes" id="UP000199050"/>
    </source>
</evidence>
<accession>A0A1G8K2X7</accession>